<dbReference type="Gene3D" id="2.60.40.10">
    <property type="entry name" value="Immunoglobulins"/>
    <property type="match status" value="2"/>
</dbReference>
<reference evidence="3" key="1">
    <citation type="submission" date="2023-05" db="EMBL/GenBank/DDBJ databases">
        <title>Anaerotaeda fermentans gen. nov., sp. nov., a novel anaerobic planctomycete of the new family within the order Sedimentisphaerales isolated from Taman Peninsula, Russia.</title>
        <authorList>
            <person name="Khomyakova M.A."/>
            <person name="Merkel A.Y."/>
            <person name="Slobodkin A.I."/>
        </authorList>
    </citation>
    <scope>NUCLEOTIDE SEQUENCE</scope>
    <source>
        <strain evidence="3">M17dextr</strain>
    </source>
</reference>
<accession>A0AAW6U474</accession>
<protein>
    <submittedName>
        <fullName evidence="3">Discoidin domain-containing protein</fullName>
    </submittedName>
</protein>
<dbReference type="Gene3D" id="2.60.120.200">
    <property type="match status" value="1"/>
</dbReference>
<keyword evidence="4" id="KW-1185">Reference proteome</keyword>
<gene>
    <name evidence="3" type="ORF">QJ522_17610</name>
</gene>
<dbReference type="AlphaFoldDB" id="A0AAW6U474"/>
<dbReference type="Gene3D" id="2.60.120.260">
    <property type="entry name" value="Galactose-binding domain-like"/>
    <property type="match status" value="2"/>
</dbReference>
<sequence length="984" mass="106968">MKKSLLGFVILCAYGTTAVAVEIAISTQANWWTQVAADREMQEIVDNVTAVPVQRFSAGEHDALADWVIAHTGNGVSDLLILCGVLPNTLYPAVNLQPDGSLLELFVDAGNCVINTGDWIFYVGSTGINGTAALPNVMDIPSMDMWDDNTPVTVTADGQRYTPSLTDFLTDRAIHLDALTNDWYAELILALAADGNRAEPVIVRNAVTGGRIGIFFQTADQDNDPRGEVISEWINNWYLKVVADPRVAGNPDPANEATDVPRDVALSWTAGQSAATHDVYFGTVFYDVNDAARADPRGVLVSQAQSATTYDPIGRLDFETTYYWRVDEVNAAPDHSIFKGKVWSFTSEPYAYAIANVTATSNGEPVDDAGPENTVNGSGLDAADQHSTMSDDMWLARPSDGPLWIQFEFDRVYQLHQMLIWNYNVQFELMLGFGIKDATIEYSTDGADWTSLGEVELARGTARTTYMYNSIIDLAGVAAKYVRLTVNSGYGPMGQFGLSEVRFMSIPAHARQPQPADGTVGVEPNTVLGWRPGRQAALHEVHIGTDLEALAPVATVADSSAAPEDLQYATTYFWRIDEVNEAEAVTRWEGDVWSFSTAAYGVVDDMEGYTDDVDGGTTIFQTWIDGWENGTGSTVGHLDAPFAERTIVYAGRQSMPLEYDNTAAPSYSEAVRAFEVPQDWTRHGVESLGLYFRGTRGSDGQLYVKVNGARIAYDGDPADLGRALWQPWNIDLSAVATDLRNVTELTIGVDGAGAKGRLYIDAIRLYPDAVELIAPTEPDAADLVGYYALDGNANDGSGHGHHGSLIGAPTYGPGVQGQAIQLNGINQYVDFGNPADWPAGRAARSMTGWAKSSVVDPGWRWIATYGSAGTGTAMFIGMSGTDLYGGGYADDVMLADFWRVEEWHHIGLTYDGDVARLYADGVEVTSAAKSWNLTRSRAHIGRQVNDLAEFWVGAIDEVRIYGRALSPDEMAWLAGRTMPMHKPF</sequence>
<evidence type="ECO:0000313" key="3">
    <source>
        <dbReference type="EMBL" id="MDI6450881.1"/>
    </source>
</evidence>
<proteinExistence type="predicted"/>
<dbReference type="EMBL" id="JASCXX010000025">
    <property type="protein sequence ID" value="MDI6450881.1"/>
    <property type="molecule type" value="Genomic_DNA"/>
</dbReference>
<dbReference type="Pfam" id="PF13385">
    <property type="entry name" value="Laminin_G_3"/>
    <property type="match status" value="1"/>
</dbReference>
<keyword evidence="1" id="KW-0732">Signal</keyword>
<evidence type="ECO:0000313" key="4">
    <source>
        <dbReference type="Proteomes" id="UP001431776"/>
    </source>
</evidence>
<dbReference type="InterPro" id="IPR008979">
    <property type="entry name" value="Galactose-bd-like_sf"/>
</dbReference>
<feature type="signal peptide" evidence="1">
    <location>
        <begin position="1"/>
        <end position="20"/>
    </location>
</feature>
<feature type="chain" id="PRO_5043778774" evidence="1">
    <location>
        <begin position="21"/>
        <end position="984"/>
    </location>
</feature>
<dbReference type="InterPro" id="IPR013783">
    <property type="entry name" value="Ig-like_fold"/>
</dbReference>
<dbReference type="SUPFAM" id="SSF49785">
    <property type="entry name" value="Galactose-binding domain-like"/>
    <property type="match status" value="1"/>
</dbReference>
<feature type="domain" description="F5/8 type C" evidence="2">
    <location>
        <begin position="346"/>
        <end position="484"/>
    </location>
</feature>
<dbReference type="Pfam" id="PF00754">
    <property type="entry name" value="F5_F8_type_C"/>
    <property type="match status" value="1"/>
</dbReference>
<evidence type="ECO:0000259" key="2">
    <source>
        <dbReference type="PROSITE" id="PS50022"/>
    </source>
</evidence>
<comment type="caution">
    <text evidence="3">The sequence shown here is derived from an EMBL/GenBank/DDBJ whole genome shotgun (WGS) entry which is preliminary data.</text>
</comment>
<dbReference type="InterPro" id="IPR013320">
    <property type="entry name" value="ConA-like_dom_sf"/>
</dbReference>
<name>A0AAW6U474_9BACT</name>
<dbReference type="Proteomes" id="UP001431776">
    <property type="component" value="Unassembled WGS sequence"/>
</dbReference>
<dbReference type="SUPFAM" id="SSF49899">
    <property type="entry name" value="Concanavalin A-like lectins/glucanases"/>
    <property type="match status" value="1"/>
</dbReference>
<organism evidence="3 4">
    <name type="scientific">Anaerobaca lacustris</name>
    <dbReference type="NCBI Taxonomy" id="3044600"/>
    <lineage>
        <taxon>Bacteria</taxon>
        <taxon>Pseudomonadati</taxon>
        <taxon>Planctomycetota</taxon>
        <taxon>Phycisphaerae</taxon>
        <taxon>Sedimentisphaerales</taxon>
        <taxon>Anaerobacaceae</taxon>
        <taxon>Anaerobaca</taxon>
    </lineage>
</organism>
<dbReference type="InterPro" id="IPR000421">
    <property type="entry name" value="FA58C"/>
</dbReference>
<dbReference type="PROSITE" id="PS50022">
    <property type="entry name" value="FA58C_3"/>
    <property type="match status" value="1"/>
</dbReference>
<evidence type="ECO:0000256" key="1">
    <source>
        <dbReference type="SAM" id="SignalP"/>
    </source>
</evidence>
<dbReference type="RefSeq" id="WP_349246290.1">
    <property type="nucleotide sequence ID" value="NZ_JASCXX010000025.1"/>
</dbReference>